<protein>
    <submittedName>
        <fullName evidence="1">Helix-turn-helix domain-containing protein</fullName>
    </submittedName>
</protein>
<evidence type="ECO:0000313" key="2">
    <source>
        <dbReference type="Proteomes" id="UP000575469"/>
    </source>
</evidence>
<dbReference type="GO" id="GO:0003677">
    <property type="term" value="F:DNA binding"/>
    <property type="evidence" value="ECO:0007669"/>
    <property type="project" value="InterPro"/>
</dbReference>
<dbReference type="InterPro" id="IPR031856">
    <property type="entry name" value="YdaS_toxin-like"/>
</dbReference>
<gene>
    <name evidence="1" type="ORF">HGR00_02605</name>
</gene>
<dbReference type="Gene3D" id="1.10.260.40">
    <property type="entry name" value="lambda repressor-like DNA-binding domains"/>
    <property type="match status" value="1"/>
</dbReference>
<comment type="caution">
    <text evidence="1">The sequence shown here is derived from an EMBL/GenBank/DDBJ whole genome shotgun (WGS) entry which is preliminary data.</text>
</comment>
<evidence type="ECO:0000313" key="1">
    <source>
        <dbReference type="EMBL" id="NMV36796.1"/>
    </source>
</evidence>
<dbReference type="EMBL" id="JABBZM010000002">
    <property type="protein sequence ID" value="NMV36796.1"/>
    <property type="molecule type" value="Genomic_DNA"/>
</dbReference>
<dbReference type="Pfam" id="PF15943">
    <property type="entry name" value="YdaS_toxin"/>
    <property type="match status" value="1"/>
</dbReference>
<organism evidence="1 2">
    <name type="scientific">Ralstonia insidiosa</name>
    <dbReference type="NCBI Taxonomy" id="190721"/>
    <lineage>
        <taxon>Bacteria</taxon>
        <taxon>Pseudomonadati</taxon>
        <taxon>Pseudomonadota</taxon>
        <taxon>Betaproteobacteria</taxon>
        <taxon>Burkholderiales</taxon>
        <taxon>Burkholderiaceae</taxon>
        <taxon>Ralstonia</taxon>
    </lineage>
</organism>
<accession>A0A848NWC8</accession>
<proteinExistence type="predicted"/>
<dbReference type="InterPro" id="IPR010982">
    <property type="entry name" value="Lambda_DNA-bd_dom_sf"/>
</dbReference>
<dbReference type="RefSeq" id="WP_169339153.1">
    <property type="nucleotide sequence ID" value="NZ_JABBZM010000002.1"/>
</dbReference>
<name>A0A848NWC8_9RALS</name>
<dbReference type="AlphaFoldDB" id="A0A848NWC8"/>
<dbReference type="Proteomes" id="UP000575469">
    <property type="component" value="Unassembled WGS sequence"/>
</dbReference>
<sequence>MTLTEFLRSQPRGASLALAKAIGANAPDVSSWASGKRVAPVIHCVAIERVTDGAVTRQELRPDDWELIWPELAHKDAAAKRSSREGAAPLA</sequence>
<dbReference type="SUPFAM" id="SSF47413">
    <property type="entry name" value="lambda repressor-like DNA-binding domains"/>
    <property type="match status" value="1"/>
</dbReference>
<reference evidence="1 2" key="1">
    <citation type="submission" date="2020-04" db="EMBL/GenBank/DDBJ databases">
        <title>Ralstonia insidiosa genome sequencing and assembly.</title>
        <authorList>
            <person name="Martins R.C.R."/>
            <person name="Perdigao-Neto L.V."/>
            <person name="Levin A.S.S."/>
            <person name="Costa S.F."/>
        </authorList>
    </citation>
    <scope>NUCLEOTIDE SEQUENCE [LARGE SCALE GENOMIC DNA]</scope>
    <source>
        <strain evidence="1 2">5047</strain>
    </source>
</reference>